<dbReference type="RefSeq" id="XP_002676786.1">
    <property type="nucleotide sequence ID" value="XM_002676740.1"/>
</dbReference>
<keyword evidence="4" id="KW-0378">Hydrolase</keyword>
<keyword evidence="9" id="KW-0732">Signal</keyword>
<dbReference type="SMART" id="SM00872">
    <property type="entry name" value="Alpha-mann_mid"/>
    <property type="match status" value="1"/>
</dbReference>
<dbReference type="EMBL" id="GG738870">
    <property type="protein sequence ID" value="EFC44042.1"/>
    <property type="molecule type" value="Genomic_DNA"/>
</dbReference>
<feature type="signal peptide" evidence="9">
    <location>
        <begin position="1"/>
        <end position="22"/>
    </location>
</feature>
<dbReference type="KEGG" id="ngr:NAEGRDRAFT_79880"/>
<dbReference type="Pfam" id="PF01074">
    <property type="entry name" value="Glyco_hydro_38N"/>
    <property type="match status" value="1"/>
</dbReference>
<dbReference type="Gene3D" id="3.20.110.10">
    <property type="entry name" value="Glycoside hydrolase 38, N terminal domain"/>
    <property type="match status" value="1"/>
</dbReference>
<sequence length="1044" mass="120818">MKGPSTILFLFVFFFVQHFSSSHQQVTPSNLNSNNLNIPQRTFKNINTDNLFFKTVHLLPHSHWDVGWLKTKQDYYQEDVKPIIRAVLKALSQDSNRKFTFVEMSFIEYFFLHDASKKERQQFIKLLKNSQIELSLAGMTMSDEASNTYSSIIHTLTRGHQFVNEYLNEREFNFLPTNAFRIDPFGSTSTMTRLYKESGLIDQIVMRTPHSLQQKLRYEKKLAFFWKQTDGTVSYSQILDYQYCISLFFDDSSQFSIAPPEISAQMLHEQIVKYSLGFRNVSESRKWKENGEFVEEIRMGSQDILIPAGCDFTFMDASIRFRRIENAMQYINENPQIYPYKVKFSTLGEFFKESKPKEWKDHYAQLKNPKNLKFSPIFDREFMPYSDNDESFWTGFFTSYPILKQSIRKGEAQYRNVKTLLALSAPLRNYSIGEDLKILDELSVTIADLTHHDAITGTSRSFVNVEYLRLLENAVNKSMIVASHSLSYLMKTNDLSNVKCSVEEVIGNMKGSLVVFNSLAWKLTNYVIEISGVVTSQVERLCFFDKNRNRLSTQYVPSLNKKEAYDIHVLIPIIPPLGYTTISVESCTVSLNSISAFDNFTSNNSKTSVSFCETGKGTTLCSYTKNSQNYEFSHHLMRYFGFKTTSFEEQNSGAYIFRPQSPTPELLEQEESSRKLRVHSMQDSNMQIFTQVEQRINNYATTFVRLYNPEIASSQGFDLEYLFKVGELPENEEIIVRFNASSFITSNGEFYCDKNGLETSKFRSRKSPQSSYLPIVYNCFIRDRHRQTRVTFFVSETHGAASLHNGEFEIMLHRRTNHDDNRGVAENLRDASTVVVNVKVRIDQDRSWDEENVRRGILHARESLTNHFKPLIVPIVADKLGEGNLEFSGIAQESKCIHLSNFEMRKYKSSKPHLLLQLQHLGLTNCEIKNEEYPVNLEKMFSNGLLRGSSLNETNLSGSRQLSNIISDSSSVYLAPYSFRTFIVEPTKQYGSLLPDKEYDGRVEQKEDSFWDKLYLTLKILFSIILLSFLPIIWVVFHITNQQP</sequence>
<evidence type="ECO:0000259" key="10">
    <source>
        <dbReference type="SMART" id="SM00872"/>
    </source>
</evidence>
<keyword evidence="8" id="KW-1133">Transmembrane helix</keyword>
<dbReference type="SUPFAM" id="SSF88688">
    <property type="entry name" value="Families 57/38 glycoside transferase middle domain"/>
    <property type="match status" value="1"/>
</dbReference>
<organism evidence="12">
    <name type="scientific">Naegleria gruberi</name>
    <name type="common">Amoeba</name>
    <dbReference type="NCBI Taxonomy" id="5762"/>
    <lineage>
        <taxon>Eukaryota</taxon>
        <taxon>Discoba</taxon>
        <taxon>Heterolobosea</taxon>
        <taxon>Tetramitia</taxon>
        <taxon>Eutetramitia</taxon>
        <taxon>Vahlkampfiidae</taxon>
        <taxon>Naegleria</taxon>
    </lineage>
</organism>
<evidence type="ECO:0000256" key="5">
    <source>
        <dbReference type="ARBA" id="ARBA00022833"/>
    </source>
</evidence>
<dbReference type="STRING" id="5762.D2VGC3"/>
<dbReference type="InterPro" id="IPR015341">
    <property type="entry name" value="Glyco_hydro_38_cen"/>
</dbReference>
<keyword evidence="8" id="KW-0472">Membrane</keyword>
<name>D2VGC3_NAEGR</name>
<accession>D2VGC3</accession>
<evidence type="ECO:0000256" key="8">
    <source>
        <dbReference type="SAM" id="Phobius"/>
    </source>
</evidence>
<evidence type="ECO:0000313" key="12">
    <source>
        <dbReference type="Proteomes" id="UP000006671"/>
    </source>
</evidence>
<comment type="similarity">
    <text evidence="2">Belongs to the glycosyl hydrolase 38 family.</text>
</comment>
<dbReference type="InterPro" id="IPR037094">
    <property type="entry name" value="Glyco_hydro_38_cen_sf"/>
</dbReference>
<dbReference type="Proteomes" id="UP000006671">
    <property type="component" value="Unassembled WGS sequence"/>
</dbReference>
<evidence type="ECO:0000256" key="2">
    <source>
        <dbReference type="ARBA" id="ARBA00009792"/>
    </source>
</evidence>
<feature type="chain" id="PRO_5003038491" evidence="9">
    <location>
        <begin position="23"/>
        <end position="1044"/>
    </location>
</feature>
<evidence type="ECO:0000256" key="9">
    <source>
        <dbReference type="SAM" id="SignalP"/>
    </source>
</evidence>
<dbReference type="InterPro" id="IPR000602">
    <property type="entry name" value="Glyco_hydro_38_N"/>
</dbReference>
<dbReference type="InterPro" id="IPR028995">
    <property type="entry name" value="Glyco_hydro_57/38_cen_sf"/>
</dbReference>
<evidence type="ECO:0000313" key="11">
    <source>
        <dbReference type="EMBL" id="EFC44042.1"/>
    </source>
</evidence>
<protein>
    <submittedName>
        <fullName evidence="11">Predicted protein</fullName>
    </submittedName>
</protein>
<dbReference type="PANTHER" id="PTHR11607">
    <property type="entry name" value="ALPHA-MANNOSIDASE"/>
    <property type="match status" value="1"/>
</dbReference>
<feature type="transmembrane region" description="Helical" evidence="8">
    <location>
        <begin position="1014"/>
        <end position="1037"/>
    </location>
</feature>
<dbReference type="CDD" id="cd00451">
    <property type="entry name" value="GH38N_AMII_euk"/>
    <property type="match status" value="1"/>
</dbReference>
<dbReference type="Pfam" id="PF07748">
    <property type="entry name" value="Glyco_hydro_38C"/>
    <property type="match status" value="1"/>
</dbReference>
<evidence type="ECO:0000256" key="4">
    <source>
        <dbReference type="ARBA" id="ARBA00022801"/>
    </source>
</evidence>
<keyword evidence="6" id="KW-1015">Disulfide bond</keyword>
<dbReference type="OMA" id="GFQMHRK"/>
<dbReference type="GO" id="GO:0030246">
    <property type="term" value="F:carbohydrate binding"/>
    <property type="evidence" value="ECO:0007669"/>
    <property type="project" value="InterPro"/>
</dbReference>
<dbReference type="Pfam" id="PF09261">
    <property type="entry name" value="Alpha-mann_mid"/>
    <property type="match status" value="1"/>
</dbReference>
<dbReference type="GO" id="GO:0006013">
    <property type="term" value="P:mannose metabolic process"/>
    <property type="evidence" value="ECO:0007669"/>
    <property type="project" value="InterPro"/>
</dbReference>
<dbReference type="InterPro" id="IPR027291">
    <property type="entry name" value="Glyco_hydro_38_N_sf"/>
</dbReference>
<dbReference type="SUPFAM" id="SSF88713">
    <property type="entry name" value="Glycoside hydrolase/deacetylase"/>
    <property type="match status" value="1"/>
</dbReference>
<dbReference type="GeneID" id="8847887"/>
<dbReference type="SUPFAM" id="SSF74650">
    <property type="entry name" value="Galactose mutarotase-like"/>
    <property type="match status" value="1"/>
</dbReference>
<keyword evidence="7" id="KW-0326">Glycosidase</keyword>
<dbReference type="PANTHER" id="PTHR11607:SF3">
    <property type="entry name" value="LYSOSOMAL ALPHA-MANNOSIDASE"/>
    <property type="match status" value="1"/>
</dbReference>
<evidence type="ECO:0000256" key="3">
    <source>
        <dbReference type="ARBA" id="ARBA00022723"/>
    </source>
</evidence>
<dbReference type="Gene3D" id="2.70.98.30">
    <property type="entry name" value="Golgi alpha-mannosidase II, domain 4"/>
    <property type="match status" value="1"/>
</dbReference>
<evidence type="ECO:0000256" key="1">
    <source>
        <dbReference type="ARBA" id="ARBA00001947"/>
    </source>
</evidence>
<proteinExistence type="inferred from homology"/>
<dbReference type="InterPro" id="IPR011013">
    <property type="entry name" value="Gal_mutarotase_sf_dom"/>
</dbReference>
<dbReference type="GO" id="GO:0004559">
    <property type="term" value="F:alpha-mannosidase activity"/>
    <property type="evidence" value="ECO:0007669"/>
    <property type="project" value="InterPro"/>
</dbReference>
<dbReference type="Gene3D" id="1.20.1270.50">
    <property type="entry name" value="Glycoside hydrolase family 38, central domain"/>
    <property type="match status" value="1"/>
</dbReference>
<comment type="cofactor">
    <cofactor evidence="1">
        <name>Zn(2+)</name>
        <dbReference type="ChEBI" id="CHEBI:29105"/>
    </cofactor>
</comment>
<keyword evidence="12" id="KW-1185">Reference proteome</keyword>
<dbReference type="InterPro" id="IPR050843">
    <property type="entry name" value="Glycosyl_Hydrlase_38"/>
</dbReference>
<keyword evidence="5" id="KW-0862">Zinc</keyword>
<dbReference type="AlphaFoldDB" id="D2VGC3"/>
<evidence type="ECO:0000256" key="6">
    <source>
        <dbReference type="ARBA" id="ARBA00023157"/>
    </source>
</evidence>
<dbReference type="VEuPathDB" id="AmoebaDB:NAEGRDRAFT_79880"/>
<keyword evidence="8" id="KW-0812">Transmembrane</keyword>
<evidence type="ECO:0000256" key="7">
    <source>
        <dbReference type="ARBA" id="ARBA00023295"/>
    </source>
</evidence>
<dbReference type="GO" id="GO:0046872">
    <property type="term" value="F:metal ion binding"/>
    <property type="evidence" value="ECO:0007669"/>
    <property type="project" value="UniProtKB-KW"/>
</dbReference>
<dbReference type="InterPro" id="IPR011682">
    <property type="entry name" value="Glyco_hydro_38_C"/>
</dbReference>
<dbReference type="OrthoDB" id="10261055at2759"/>
<gene>
    <name evidence="11" type="ORF">NAEGRDRAFT_79880</name>
</gene>
<feature type="domain" description="Glycoside hydrolase family 38 central" evidence="10">
    <location>
        <begin position="391"/>
        <end position="471"/>
    </location>
</feature>
<keyword evidence="3" id="KW-0479">Metal-binding</keyword>
<dbReference type="InterPro" id="IPR011330">
    <property type="entry name" value="Glyco_hydro/deAcase_b/a-brl"/>
</dbReference>
<reference evidence="11 12" key="1">
    <citation type="journal article" date="2010" name="Cell">
        <title>The genome of Naegleria gruberi illuminates early eukaryotic versatility.</title>
        <authorList>
            <person name="Fritz-Laylin L.K."/>
            <person name="Prochnik S.E."/>
            <person name="Ginger M.L."/>
            <person name="Dacks J.B."/>
            <person name="Carpenter M.L."/>
            <person name="Field M.C."/>
            <person name="Kuo A."/>
            <person name="Paredez A."/>
            <person name="Chapman J."/>
            <person name="Pham J."/>
            <person name="Shu S."/>
            <person name="Neupane R."/>
            <person name="Cipriano M."/>
            <person name="Mancuso J."/>
            <person name="Tu H."/>
            <person name="Salamov A."/>
            <person name="Lindquist E."/>
            <person name="Shapiro H."/>
            <person name="Lucas S."/>
            <person name="Grigoriev I.V."/>
            <person name="Cande W.Z."/>
            <person name="Fulton C."/>
            <person name="Rokhsar D.S."/>
            <person name="Dawson S.C."/>
        </authorList>
    </citation>
    <scope>NUCLEOTIDE SEQUENCE [LARGE SCALE GENOMIC DNA]</scope>
    <source>
        <strain evidence="11 12">NEG-M</strain>
    </source>
</reference>
<dbReference type="InParanoid" id="D2VGC3"/>
<dbReference type="eggNOG" id="KOG1959">
    <property type="taxonomic scope" value="Eukaryota"/>
</dbReference>